<reference evidence="1" key="3">
    <citation type="submission" date="2014-01" db="EMBL/GenBank/DDBJ databases">
        <title>Evolution of pathogenesis and genome organization in the Tremellales.</title>
        <authorList>
            <person name="Cuomo C."/>
            <person name="Litvintseva A."/>
            <person name="Heitman J."/>
            <person name="Chen Y."/>
            <person name="Sun S."/>
            <person name="Springer D."/>
            <person name="Dromer F."/>
            <person name="Young S."/>
            <person name="Zeng Q."/>
            <person name="Chapman S."/>
            <person name="Gujja S."/>
            <person name="Saif S."/>
            <person name="Birren B."/>
        </authorList>
    </citation>
    <scope>NUCLEOTIDE SEQUENCE</scope>
    <source>
        <strain evidence="1">CBS 10118</strain>
    </source>
</reference>
<dbReference type="VEuPathDB" id="FungiDB:I302_04810"/>
<name>A0A1B9G1V7_9TREE</name>
<reference evidence="2" key="4">
    <citation type="submission" date="2024-02" db="EMBL/GenBank/DDBJ databases">
        <title>Comparative genomics of Cryptococcus and Kwoniella reveals pathogenesis evolution and contrasting modes of karyotype evolution via chromosome fusion or intercentromeric recombination.</title>
        <authorList>
            <person name="Coelho M.A."/>
            <person name="David-Palma M."/>
            <person name="Shea T."/>
            <person name="Bowers K."/>
            <person name="McGinley-Smith S."/>
            <person name="Mohammad A.W."/>
            <person name="Gnirke A."/>
            <person name="Yurkov A.M."/>
            <person name="Nowrousian M."/>
            <person name="Sun S."/>
            <person name="Cuomo C.A."/>
            <person name="Heitman J."/>
        </authorList>
    </citation>
    <scope>NUCLEOTIDE SEQUENCE</scope>
    <source>
        <strain evidence="2">CBS 10118</strain>
    </source>
</reference>
<organism evidence="1">
    <name type="scientific">Kwoniella bestiolae CBS 10118</name>
    <dbReference type="NCBI Taxonomy" id="1296100"/>
    <lineage>
        <taxon>Eukaryota</taxon>
        <taxon>Fungi</taxon>
        <taxon>Dikarya</taxon>
        <taxon>Basidiomycota</taxon>
        <taxon>Agaricomycotina</taxon>
        <taxon>Tremellomycetes</taxon>
        <taxon>Tremellales</taxon>
        <taxon>Cryptococcaceae</taxon>
        <taxon>Kwoniella</taxon>
    </lineage>
</organism>
<dbReference type="EMBL" id="CP144544">
    <property type="protein sequence ID" value="WVW83669.1"/>
    <property type="molecule type" value="Genomic_DNA"/>
</dbReference>
<dbReference type="Proteomes" id="UP000092730">
    <property type="component" value="Chromosome 4"/>
</dbReference>
<sequence>MSSANTVKNSYDKLSGQYEITAHTFNHTRFKSDTDIEEIEKLQKARMDVMTAKGRYDSAKKSEAGESLVTSMMESSLLKSQIIYGKALAKFSRKAIPWAEEVYAKHTQVGKVFVESAQSGDPDLATAFSEWVESKNTVDKLAPTLLKCRTESAQGDVGTLGEAWTEWLATLEAAGVVEITCFK</sequence>
<dbReference type="KEGG" id="kbi:30209209"/>
<protein>
    <submittedName>
        <fullName evidence="1">Uncharacterized protein</fullName>
    </submittedName>
</protein>
<proteinExistence type="predicted"/>
<accession>A0A1B9G1V7</accession>
<dbReference type="GeneID" id="30209209"/>
<reference evidence="2" key="2">
    <citation type="submission" date="2013-07" db="EMBL/GenBank/DDBJ databases">
        <authorList>
            <consortium name="The Broad Institute Genome Sequencing Platform"/>
            <person name="Cuomo C."/>
            <person name="Litvintseva A."/>
            <person name="Chen Y."/>
            <person name="Heitman J."/>
            <person name="Sun S."/>
            <person name="Springer D."/>
            <person name="Dromer F."/>
            <person name="Young S.K."/>
            <person name="Zeng Q."/>
            <person name="Gargeya S."/>
            <person name="Fitzgerald M."/>
            <person name="Abouelleil A."/>
            <person name="Alvarado L."/>
            <person name="Berlin A.M."/>
            <person name="Chapman S.B."/>
            <person name="Dewar J."/>
            <person name="Goldberg J."/>
            <person name="Griggs A."/>
            <person name="Gujja S."/>
            <person name="Hansen M."/>
            <person name="Howarth C."/>
            <person name="Imamovic A."/>
            <person name="Larimer J."/>
            <person name="McCowan C."/>
            <person name="Murphy C."/>
            <person name="Pearson M."/>
            <person name="Priest M."/>
            <person name="Roberts A."/>
            <person name="Saif S."/>
            <person name="Shea T."/>
            <person name="Sykes S."/>
            <person name="Wortman J."/>
            <person name="Nusbaum C."/>
            <person name="Birren B."/>
        </authorList>
    </citation>
    <scope>NUCLEOTIDE SEQUENCE</scope>
    <source>
        <strain evidence="2">CBS 10118</strain>
    </source>
</reference>
<reference evidence="1" key="1">
    <citation type="submission" date="2013-07" db="EMBL/GenBank/DDBJ databases">
        <title>The Genome Sequence of Cryptococcus bestiolae CBS10118.</title>
        <authorList>
            <consortium name="The Broad Institute Genome Sequencing Platform"/>
            <person name="Cuomo C."/>
            <person name="Litvintseva A."/>
            <person name="Chen Y."/>
            <person name="Heitman J."/>
            <person name="Sun S."/>
            <person name="Springer D."/>
            <person name="Dromer F."/>
            <person name="Young S.K."/>
            <person name="Zeng Q."/>
            <person name="Gargeya S."/>
            <person name="Fitzgerald M."/>
            <person name="Abouelleil A."/>
            <person name="Alvarado L."/>
            <person name="Berlin A.M."/>
            <person name="Chapman S.B."/>
            <person name="Dewar J."/>
            <person name="Goldberg J."/>
            <person name="Griggs A."/>
            <person name="Gujja S."/>
            <person name="Hansen M."/>
            <person name="Howarth C."/>
            <person name="Imamovic A."/>
            <person name="Larimer J."/>
            <person name="McCowan C."/>
            <person name="Murphy C."/>
            <person name="Pearson M."/>
            <person name="Priest M."/>
            <person name="Roberts A."/>
            <person name="Saif S."/>
            <person name="Shea T."/>
            <person name="Sykes S."/>
            <person name="Wortman J."/>
            <person name="Nusbaum C."/>
            <person name="Birren B."/>
        </authorList>
    </citation>
    <scope>NUCLEOTIDE SEQUENCE [LARGE SCALE GENOMIC DNA]</scope>
    <source>
        <strain evidence="1">CBS 10118</strain>
    </source>
</reference>
<gene>
    <name evidence="1" type="ORF">I302_04810</name>
    <name evidence="2" type="ORF">I302_105690</name>
</gene>
<dbReference type="AlphaFoldDB" id="A0A1B9G1V7"/>
<evidence type="ECO:0000313" key="1">
    <source>
        <dbReference type="EMBL" id="OCF25000.1"/>
    </source>
</evidence>
<dbReference type="RefSeq" id="XP_019046070.1">
    <property type="nucleotide sequence ID" value="XM_019191440.1"/>
</dbReference>
<keyword evidence="3" id="KW-1185">Reference proteome</keyword>
<dbReference type="EMBL" id="KI894021">
    <property type="protein sequence ID" value="OCF25000.1"/>
    <property type="molecule type" value="Genomic_DNA"/>
</dbReference>
<evidence type="ECO:0000313" key="2">
    <source>
        <dbReference type="EMBL" id="WVW83669.1"/>
    </source>
</evidence>
<evidence type="ECO:0000313" key="3">
    <source>
        <dbReference type="Proteomes" id="UP000092730"/>
    </source>
</evidence>